<dbReference type="InterPro" id="IPR024831">
    <property type="entry name" value="Uroplakin-3"/>
</dbReference>
<evidence type="ECO:0000256" key="1">
    <source>
        <dbReference type="SAM" id="MobiDB-lite"/>
    </source>
</evidence>
<dbReference type="PANTHER" id="PTHR15446">
    <property type="entry name" value="UROPLAKIN III"/>
    <property type="match status" value="1"/>
</dbReference>
<reference evidence="2" key="1">
    <citation type="submission" date="2025-08" db="UniProtKB">
        <authorList>
            <consortium name="Ensembl"/>
        </authorList>
    </citation>
    <scope>IDENTIFICATION</scope>
</reference>
<dbReference type="PANTHER" id="PTHR15446:SF15">
    <property type="entry name" value="UROPLAKIN-3B"/>
    <property type="match status" value="1"/>
</dbReference>
<keyword evidence="3" id="KW-1185">Reference proteome</keyword>
<dbReference type="Ensembl" id="ENSACOT00000024942.1">
    <property type="protein sequence ID" value="ENSACOP00000024114.1"/>
    <property type="gene ID" value="ENSACOG00000016231.1"/>
</dbReference>
<proteinExistence type="predicted"/>
<organism evidence="2 3">
    <name type="scientific">Amazona collaria</name>
    <name type="common">yellow-billed parrot</name>
    <dbReference type="NCBI Taxonomy" id="241587"/>
    <lineage>
        <taxon>Eukaryota</taxon>
        <taxon>Metazoa</taxon>
        <taxon>Chordata</taxon>
        <taxon>Craniata</taxon>
        <taxon>Vertebrata</taxon>
        <taxon>Euteleostomi</taxon>
        <taxon>Archelosauria</taxon>
        <taxon>Archosauria</taxon>
        <taxon>Dinosauria</taxon>
        <taxon>Saurischia</taxon>
        <taxon>Theropoda</taxon>
        <taxon>Coelurosauria</taxon>
        <taxon>Aves</taxon>
        <taxon>Neognathae</taxon>
        <taxon>Neoaves</taxon>
        <taxon>Telluraves</taxon>
        <taxon>Australaves</taxon>
        <taxon>Psittaciformes</taxon>
        <taxon>Psittacidae</taxon>
        <taxon>Amazona</taxon>
    </lineage>
</organism>
<dbReference type="AlphaFoldDB" id="A0A8B9J2M1"/>
<feature type="region of interest" description="Disordered" evidence="1">
    <location>
        <begin position="422"/>
        <end position="447"/>
    </location>
</feature>
<evidence type="ECO:0008006" key="4">
    <source>
        <dbReference type="Google" id="ProtNLM"/>
    </source>
</evidence>
<protein>
    <recommendedName>
        <fullName evidence="4">Uroplakin-3b</fullName>
    </recommendedName>
</protein>
<feature type="compositionally biased region" description="Low complexity" evidence="1">
    <location>
        <begin position="429"/>
        <end position="440"/>
    </location>
</feature>
<accession>A0A8B9J2M1</accession>
<dbReference type="GO" id="GO:0016020">
    <property type="term" value="C:membrane"/>
    <property type="evidence" value="ECO:0007669"/>
    <property type="project" value="TreeGrafter"/>
</dbReference>
<reference evidence="2" key="2">
    <citation type="submission" date="2025-09" db="UniProtKB">
        <authorList>
            <consortium name="Ensembl"/>
        </authorList>
    </citation>
    <scope>IDENTIFICATION</scope>
</reference>
<evidence type="ECO:0000313" key="3">
    <source>
        <dbReference type="Proteomes" id="UP000694522"/>
    </source>
</evidence>
<sequence length="447" mass="46596">MGRALWQPYGRVTAPVPRDLGAFTPHWCGWKGQCRHGVPLALGGTAQCCTGVVWVSSGCDGSGALPLPAPPALLPYVPHVPTAALLGKLTATTFALERPCCIFDHAADAADAVWLVVAFANASGAFRNPLSRADVPLYERLHTAHSYMTLETPVHAFACSAPSPALLRVGGDTVCGGQEPCNGPLPSPGPYSLDSPKLGVCHSLLRRRGPWVMVGAGGASTCQGTGVHVPPGFRDQHPQILQDPPYPPSAVPAPWMPLQPPGAGLLCPPASCSVSCRVNSHFIPTLPPPLWPRGDASGRRVPPKPTRARGLVALGVWRWGRLCHLCLERGSSQRARRRALTSSRCSLGKRAGPVCHGAVASAGMRVVGAAGGSGGDTELIRPHCRPRHPGARTMLPLLLLLLEAARGQGESDSADGMRWDAGPQPPACGGPLCAGPGSPLDLEVHGS</sequence>
<evidence type="ECO:0000313" key="2">
    <source>
        <dbReference type="Ensembl" id="ENSACOP00000024114.1"/>
    </source>
</evidence>
<dbReference type="Proteomes" id="UP000694522">
    <property type="component" value="Unplaced"/>
</dbReference>
<name>A0A8B9J2M1_9PSIT</name>